<sequence length="80" mass="9444">MDYDNYDGHKHEMRIVKNMSWHQWFDEILKEIEGCVSLNPISKIPIVMVTLTLLNLHLLDQVMVTLKPLIYTYLIKVSIT</sequence>
<reference evidence="1 2" key="1">
    <citation type="submission" date="2024-01" db="EMBL/GenBank/DDBJ databases">
        <title>Genome assemblies of Stephania.</title>
        <authorList>
            <person name="Yang L."/>
        </authorList>
    </citation>
    <scope>NUCLEOTIDE SEQUENCE [LARGE SCALE GENOMIC DNA]</scope>
    <source>
        <strain evidence="1">YNDBR</strain>
        <tissue evidence="1">Leaf</tissue>
    </source>
</reference>
<comment type="caution">
    <text evidence="1">The sequence shown here is derived from an EMBL/GenBank/DDBJ whole genome shotgun (WGS) entry which is preliminary data.</text>
</comment>
<name>A0AAP0EFF9_9MAGN</name>
<gene>
    <name evidence="1" type="ORF">Syun_027322</name>
</gene>
<organism evidence="1 2">
    <name type="scientific">Stephania yunnanensis</name>
    <dbReference type="NCBI Taxonomy" id="152371"/>
    <lineage>
        <taxon>Eukaryota</taxon>
        <taxon>Viridiplantae</taxon>
        <taxon>Streptophyta</taxon>
        <taxon>Embryophyta</taxon>
        <taxon>Tracheophyta</taxon>
        <taxon>Spermatophyta</taxon>
        <taxon>Magnoliopsida</taxon>
        <taxon>Ranunculales</taxon>
        <taxon>Menispermaceae</taxon>
        <taxon>Menispermoideae</taxon>
        <taxon>Cissampelideae</taxon>
        <taxon>Stephania</taxon>
    </lineage>
</organism>
<accession>A0AAP0EFF9</accession>
<evidence type="ECO:0000313" key="1">
    <source>
        <dbReference type="EMBL" id="KAK9092411.1"/>
    </source>
</evidence>
<dbReference type="EMBL" id="JBBNAF010000012">
    <property type="protein sequence ID" value="KAK9092411.1"/>
    <property type="molecule type" value="Genomic_DNA"/>
</dbReference>
<proteinExistence type="predicted"/>
<keyword evidence="2" id="KW-1185">Reference proteome</keyword>
<protein>
    <submittedName>
        <fullName evidence="1">Uncharacterized protein</fullName>
    </submittedName>
</protein>
<evidence type="ECO:0000313" key="2">
    <source>
        <dbReference type="Proteomes" id="UP001420932"/>
    </source>
</evidence>
<dbReference type="AlphaFoldDB" id="A0AAP0EFF9"/>
<dbReference type="Proteomes" id="UP001420932">
    <property type="component" value="Unassembled WGS sequence"/>
</dbReference>